<evidence type="ECO:0000313" key="7">
    <source>
        <dbReference type="Proteomes" id="UP000198211"/>
    </source>
</evidence>
<comment type="domain">
    <text evidence="5">The RxLR-dEER motif acts to carry the protein into the host cell cytoplasm through binding to cell surface phosphatidylinositol-3-phosphate.</text>
</comment>
<dbReference type="EMBL" id="NBNE01010386">
    <property type="protein sequence ID" value="OWY97502.1"/>
    <property type="molecule type" value="Genomic_DNA"/>
</dbReference>
<evidence type="ECO:0000256" key="1">
    <source>
        <dbReference type="ARBA" id="ARBA00004613"/>
    </source>
</evidence>
<proteinExistence type="inferred from homology"/>
<comment type="function">
    <text evidence="5">Effector that suppresses plant defense responses during pathogen infection.</text>
</comment>
<evidence type="ECO:0000256" key="2">
    <source>
        <dbReference type="ARBA" id="ARBA00010400"/>
    </source>
</evidence>
<evidence type="ECO:0000256" key="3">
    <source>
        <dbReference type="ARBA" id="ARBA00022525"/>
    </source>
</evidence>
<feature type="chain" id="PRO_5028509783" description="RxLR effector protein" evidence="5">
    <location>
        <begin position="23"/>
        <end position="130"/>
    </location>
</feature>
<gene>
    <name evidence="6" type="ORF">PHMEG_00031951</name>
</gene>
<feature type="signal peptide" evidence="5">
    <location>
        <begin position="1"/>
        <end position="22"/>
    </location>
</feature>
<evidence type="ECO:0000256" key="4">
    <source>
        <dbReference type="ARBA" id="ARBA00022729"/>
    </source>
</evidence>
<dbReference type="OrthoDB" id="117139at2759"/>
<dbReference type="Proteomes" id="UP000198211">
    <property type="component" value="Unassembled WGS sequence"/>
</dbReference>
<evidence type="ECO:0000313" key="6">
    <source>
        <dbReference type="EMBL" id="OWY97502.1"/>
    </source>
</evidence>
<keyword evidence="7" id="KW-1185">Reference proteome</keyword>
<dbReference type="Pfam" id="PF16810">
    <property type="entry name" value="RXLR"/>
    <property type="match status" value="1"/>
</dbReference>
<name>A0A225UX38_9STRA</name>
<dbReference type="GO" id="GO:0005576">
    <property type="term" value="C:extracellular region"/>
    <property type="evidence" value="ECO:0007669"/>
    <property type="project" value="UniProtKB-SubCell"/>
</dbReference>
<sequence length="130" mass="14510">MRLTLALLAVITLTIGTETISAEPASISSKTPIRLAHSIGDTLGDTNDKRFLRSQADDNKVENGDDDEERISATKLSNLIAGRTSTQFQKWKKIGYSVDEIEGKLWKHYEAGTLTKAELSDILRWYRDAL</sequence>
<evidence type="ECO:0000256" key="5">
    <source>
        <dbReference type="RuleBase" id="RU367124"/>
    </source>
</evidence>
<dbReference type="InterPro" id="IPR031825">
    <property type="entry name" value="RXLR"/>
</dbReference>
<comment type="subcellular location">
    <subcellularLocation>
        <location evidence="1 5">Secreted</location>
    </subcellularLocation>
</comment>
<accession>A0A225UX38</accession>
<comment type="similarity">
    <text evidence="2 5">Belongs to the RxLR effector family.</text>
</comment>
<feature type="non-terminal residue" evidence="6">
    <location>
        <position position="1"/>
    </location>
</feature>
<keyword evidence="3 5" id="KW-0964">Secreted</keyword>
<organism evidence="6 7">
    <name type="scientific">Phytophthora megakarya</name>
    <dbReference type="NCBI Taxonomy" id="4795"/>
    <lineage>
        <taxon>Eukaryota</taxon>
        <taxon>Sar</taxon>
        <taxon>Stramenopiles</taxon>
        <taxon>Oomycota</taxon>
        <taxon>Peronosporomycetes</taxon>
        <taxon>Peronosporales</taxon>
        <taxon>Peronosporaceae</taxon>
        <taxon>Phytophthora</taxon>
    </lineage>
</organism>
<comment type="caution">
    <text evidence="6">The sequence shown here is derived from an EMBL/GenBank/DDBJ whole genome shotgun (WGS) entry which is preliminary data.</text>
</comment>
<protein>
    <recommendedName>
        <fullName evidence="5">RxLR effector protein</fullName>
    </recommendedName>
</protein>
<keyword evidence="4 5" id="KW-0732">Signal</keyword>
<reference evidence="7" key="1">
    <citation type="submission" date="2017-03" db="EMBL/GenBank/DDBJ databases">
        <title>Phytopthora megakarya and P. palmivora, two closely related causual agents of cacao black pod achieved similar genome size and gene model numbers by different mechanisms.</title>
        <authorList>
            <person name="Ali S."/>
            <person name="Shao J."/>
            <person name="Larry D.J."/>
            <person name="Kronmiller B."/>
            <person name="Shen D."/>
            <person name="Strem M.D."/>
            <person name="Melnick R.L."/>
            <person name="Guiltinan M.J."/>
            <person name="Tyler B.M."/>
            <person name="Meinhardt L.W."/>
            <person name="Bailey B.A."/>
        </authorList>
    </citation>
    <scope>NUCLEOTIDE SEQUENCE [LARGE SCALE GENOMIC DNA]</scope>
    <source>
        <strain evidence="7">zdho120</strain>
    </source>
</reference>
<dbReference type="AlphaFoldDB" id="A0A225UX38"/>